<sequence>MVQLGPRNGVFSVLPHLFVVILFFQLVSASAHSTHDSDEVCVGDEIGASAEESPTSCGCGGEKLNRGIFKDDPAEQAQAETQQRVLELVDPKAEMVLIPGGKFYMGTNDPKIPTDGEAPARPVSLSPFYMDKYEVSNAQYREFAESTGYKSDSEKFGWSFVFHLALTEDQQKPITQAVLGAEWWLPVEGSDWRHPEGPWADVFEDGRENHPVVQVSWTDAAEFCKWRGGRLPTEAEWEYAAGGNRVEFEEGGGAPEEAQLFPWGNDLVGGPQGPDQHRANIWQGKFANKNTAKDGYILASPVDAFGPQNDFGLYNMIGNAWEWVADWYFGLEPPTEMQIDPTGPKRGLAKIKKGGSFLEGKKSYRYRIAARTAATPKTAIYDVGFRCAKSASDGESTS</sequence>
<dbReference type="InterPro" id="IPR016187">
    <property type="entry name" value="CTDL_fold"/>
</dbReference>
<dbReference type="EMBL" id="HBHR01010783">
    <property type="protein sequence ID" value="CAD9862646.1"/>
    <property type="molecule type" value="Transcribed_RNA"/>
</dbReference>
<protein>
    <recommendedName>
        <fullName evidence="2">Sulfatase-modifying factor enzyme-like domain-containing protein</fullName>
    </recommendedName>
</protein>
<dbReference type="InterPro" id="IPR051043">
    <property type="entry name" value="Sulfatase_Mod_Factor_Kinase"/>
</dbReference>
<evidence type="ECO:0000313" key="4">
    <source>
        <dbReference type="EMBL" id="CAD9862646.1"/>
    </source>
</evidence>
<organism evidence="3">
    <name type="scientific">Fibrocapsa japonica</name>
    <dbReference type="NCBI Taxonomy" id="94617"/>
    <lineage>
        <taxon>Eukaryota</taxon>
        <taxon>Sar</taxon>
        <taxon>Stramenopiles</taxon>
        <taxon>Ochrophyta</taxon>
        <taxon>Raphidophyceae</taxon>
        <taxon>Chattonellales</taxon>
        <taxon>Chattonellaceae</taxon>
        <taxon>Fibrocapsa</taxon>
    </lineage>
</organism>
<evidence type="ECO:0000313" key="3">
    <source>
        <dbReference type="EMBL" id="CAD9862645.1"/>
    </source>
</evidence>
<accession>A0A6U1N9Z0</accession>
<dbReference type="InterPro" id="IPR005532">
    <property type="entry name" value="SUMF_dom"/>
</dbReference>
<feature type="domain" description="Sulfatase-modifying factor enzyme-like" evidence="2">
    <location>
        <begin position="93"/>
        <end position="389"/>
    </location>
</feature>
<dbReference type="Pfam" id="PF03781">
    <property type="entry name" value="FGE-sulfatase"/>
    <property type="match status" value="1"/>
</dbReference>
<dbReference type="SUPFAM" id="SSF56436">
    <property type="entry name" value="C-type lectin-like"/>
    <property type="match status" value="1"/>
</dbReference>
<dbReference type="InterPro" id="IPR042095">
    <property type="entry name" value="SUMF_sf"/>
</dbReference>
<dbReference type="GO" id="GO:0005783">
    <property type="term" value="C:endoplasmic reticulum"/>
    <property type="evidence" value="ECO:0007669"/>
    <property type="project" value="TreeGrafter"/>
</dbReference>
<dbReference type="EMBL" id="HBHR01010782">
    <property type="protein sequence ID" value="CAD9862645.1"/>
    <property type="molecule type" value="Transcribed_RNA"/>
</dbReference>
<dbReference type="GO" id="GO:0120147">
    <property type="term" value="F:formylglycine-generating oxidase activity"/>
    <property type="evidence" value="ECO:0007669"/>
    <property type="project" value="TreeGrafter"/>
</dbReference>
<keyword evidence="1" id="KW-0732">Signal</keyword>
<evidence type="ECO:0000259" key="2">
    <source>
        <dbReference type="Pfam" id="PF03781"/>
    </source>
</evidence>
<reference evidence="3" key="1">
    <citation type="submission" date="2021-01" db="EMBL/GenBank/DDBJ databases">
        <authorList>
            <person name="Corre E."/>
            <person name="Pelletier E."/>
            <person name="Niang G."/>
            <person name="Scheremetjew M."/>
            <person name="Finn R."/>
            <person name="Kale V."/>
            <person name="Holt S."/>
            <person name="Cochrane G."/>
            <person name="Meng A."/>
            <person name="Brown T."/>
            <person name="Cohen L."/>
        </authorList>
    </citation>
    <scope>NUCLEOTIDE SEQUENCE</scope>
    <source>
        <strain evidence="3">CCMP1661</strain>
    </source>
</reference>
<gene>
    <name evidence="3" type="ORF">FJAP1339_LOCUS5177</name>
    <name evidence="4" type="ORF">FJAP1339_LOCUS5178</name>
</gene>
<dbReference type="Gene3D" id="3.90.1580.10">
    <property type="entry name" value="paralog of FGE (formylglycine-generating enzyme)"/>
    <property type="match status" value="1"/>
</dbReference>
<feature type="signal peptide" evidence="1">
    <location>
        <begin position="1"/>
        <end position="31"/>
    </location>
</feature>
<dbReference type="PANTHER" id="PTHR23150:SF19">
    <property type="entry name" value="FORMYLGLYCINE-GENERATING ENZYME"/>
    <property type="match status" value="1"/>
</dbReference>
<evidence type="ECO:0000256" key="1">
    <source>
        <dbReference type="SAM" id="SignalP"/>
    </source>
</evidence>
<feature type="chain" id="PRO_5035585291" description="Sulfatase-modifying factor enzyme-like domain-containing protein" evidence="1">
    <location>
        <begin position="32"/>
        <end position="398"/>
    </location>
</feature>
<name>A0A6U1N9Z0_9STRA</name>
<dbReference type="PANTHER" id="PTHR23150">
    <property type="entry name" value="SULFATASE MODIFYING FACTOR 1, 2"/>
    <property type="match status" value="1"/>
</dbReference>
<proteinExistence type="predicted"/>
<dbReference type="AlphaFoldDB" id="A0A6U1N9Z0"/>